<proteinExistence type="predicted"/>
<dbReference type="Pfam" id="PF13526">
    <property type="entry name" value="DUF4125"/>
    <property type="match status" value="1"/>
</dbReference>
<dbReference type="EMBL" id="SLZV01000033">
    <property type="protein sequence ID" value="TCS62240.1"/>
    <property type="molecule type" value="Genomic_DNA"/>
</dbReference>
<organism evidence="7 8">
    <name type="scientific">Faecalimonas umbilicata</name>
    <dbReference type="NCBI Taxonomy" id="1912855"/>
    <lineage>
        <taxon>Bacteria</taxon>
        <taxon>Bacillati</taxon>
        <taxon>Bacillota</taxon>
        <taxon>Clostridia</taxon>
        <taxon>Lachnospirales</taxon>
        <taxon>Lachnospiraceae</taxon>
        <taxon>Faecalimonas</taxon>
    </lineage>
</organism>
<evidence type="ECO:0000313" key="8">
    <source>
        <dbReference type="Proteomes" id="UP000294613"/>
    </source>
</evidence>
<evidence type="ECO:0000313" key="6">
    <source>
        <dbReference type="EMBL" id="GBU06474.1"/>
    </source>
</evidence>
<comment type="caution">
    <text evidence="7">The sequence shown here is derived from an EMBL/GenBank/DDBJ whole genome shotgun (WGS) entry which is preliminary data.</text>
</comment>
<feature type="repeat" description="TPR" evidence="3">
    <location>
        <begin position="214"/>
        <end position="247"/>
    </location>
</feature>
<gene>
    <name evidence="7" type="ORF">EDD74_1337</name>
    <name evidence="6" type="ORF">FAEUMB_30150</name>
</gene>
<dbReference type="EMBL" id="BHEO01000008">
    <property type="protein sequence ID" value="GBU06474.1"/>
    <property type="molecule type" value="Genomic_DNA"/>
</dbReference>
<dbReference type="Pfam" id="PF13424">
    <property type="entry name" value="TPR_12"/>
    <property type="match status" value="2"/>
</dbReference>
<keyword evidence="1" id="KW-0677">Repeat</keyword>
<sequence length="837" mass="96061">MQIQEVLRQLDELFATKQIQEAEQFLTEALMQAKEEESQKKSSGEEVLILLNELTGYYRSVGRHEEAVQNAREALEQIRKLGMSESAEHGTTLVNAATALRAAGQYEAALEAYREAEQIYSICLPSEDARFAGLYNNMSLAYERQNAHEEALSCLQKALSVILQTADAKEETAATYTNLAELYLKTGQISEGLNCLEKALVLYEAGNTQDPHYAAALSACGHGYYLAGRYEEAIDSYTKALRMILDTYGENDAYAVTCENCAMVLETAGFPKEAGILREKAAHARKRCSAVESKSYERRPESEKDRKKGIELARAYYEQFGKRMIREQFPEYADRIAVGLVGEGSECLGFDDMLSEDHDYGAAFCMWLIQEDYDKIGDRLQSAYEQLPSKVQGHKRRIASARGSGRDGVFSIPDFYENFLGREWFSVLEDDKKVDGEKVFSAWSGFQEERLAMAVNGAVFTDPLGEFSRVRERLMREMPEQLWLQKTATATAKAAQAGQYNYARCMRRGDTTAASFALWEFLREAVHIEYLLHHTYMPYYKWAWRGMENLSGAQEMQKRIETLANERPERDHWKAVGEVQEVNWDDPIVCQIEQISAMILDRLREQKLTYGWEDFLEIHTDRILKAGERMKREKTEILEAIIQLEWNMFQKVRNTGGRAGCQDDWETFYIMRKSQFTSWKKELLLSYERDLFDGESSGRNLVMEKYAYMMESTVPEEYRRIEENLPKISEEKKKLIEGIVSIQVSWREEMAGEYPQLSGQARIIHTEEDTAEDISFETYLRGELKTYSMETLVRYGQLVAEYAKAGKNMVEEIIECTVRLYGYGTMGQAEHSVGRKK</sequence>
<accession>A0A4R3JC65</accession>
<dbReference type="Proteomes" id="UP000702954">
    <property type="component" value="Unassembled WGS sequence"/>
</dbReference>
<feature type="domain" description="DUF4037" evidence="5">
    <location>
        <begin position="443"/>
        <end position="542"/>
    </location>
</feature>
<dbReference type="InterPro" id="IPR011990">
    <property type="entry name" value="TPR-like_helical_dom_sf"/>
</dbReference>
<dbReference type="PANTHER" id="PTHR45641">
    <property type="entry name" value="TETRATRICOPEPTIDE REPEAT PROTEIN (AFU_ORTHOLOGUE AFUA_6G03870)"/>
    <property type="match status" value="1"/>
</dbReference>
<dbReference type="AlphaFoldDB" id="A0A4R3JC65"/>
<dbReference type="Gene3D" id="1.25.40.10">
    <property type="entry name" value="Tetratricopeptide repeat domain"/>
    <property type="match status" value="2"/>
</dbReference>
<evidence type="ECO:0000256" key="4">
    <source>
        <dbReference type="SAM" id="Coils"/>
    </source>
</evidence>
<keyword evidence="9" id="KW-1185">Reference proteome</keyword>
<dbReference type="PANTHER" id="PTHR45641:SF19">
    <property type="entry name" value="NEPHROCYSTIN-3"/>
    <property type="match status" value="1"/>
</dbReference>
<dbReference type="SMART" id="SM00028">
    <property type="entry name" value="TPR"/>
    <property type="match status" value="5"/>
</dbReference>
<dbReference type="InterPro" id="IPR025191">
    <property type="entry name" value="DUF4125"/>
</dbReference>
<evidence type="ECO:0000256" key="1">
    <source>
        <dbReference type="ARBA" id="ARBA00022737"/>
    </source>
</evidence>
<name>A0A4R3JC65_9FIRM</name>
<evidence type="ECO:0000313" key="7">
    <source>
        <dbReference type="EMBL" id="TCS62240.1"/>
    </source>
</evidence>
<evidence type="ECO:0000313" key="9">
    <source>
        <dbReference type="Proteomes" id="UP000702954"/>
    </source>
</evidence>
<dbReference type="SUPFAM" id="SSF48452">
    <property type="entry name" value="TPR-like"/>
    <property type="match status" value="2"/>
</dbReference>
<dbReference type="Pfam" id="PF13374">
    <property type="entry name" value="TPR_10"/>
    <property type="match status" value="1"/>
</dbReference>
<dbReference type="InterPro" id="IPR019734">
    <property type="entry name" value="TPR_rpt"/>
</dbReference>
<keyword evidence="2 3" id="KW-0802">TPR repeat</keyword>
<reference evidence="7 8" key="2">
    <citation type="submission" date="2019-03" db="EMBL/GenBank/DDBJ databases">
        <title>Genomic Encyclopedia of Type Strains, Phase IV (KMG-IV): sequencing the most valuable type-strain genomes for metagenomic binning, comparative biology and taxonomic classification.</title>
        <authorList>
            <person name="Goeker M."/>
        </authorList>
    </citation>
    <scope>NUCLEOTIDE SEQUENCE [LARGE SCALE GENOMIC DNA]</scope>
    <source>
        <strain evidence="7 8">DSM 103426</strain>
    </source>
</reference>
<evidence type="ECO:0000256" key="3">
    <source>
        <dbReference type="PROSITE-ProRule" id="PRU00339"/>
    </source>
</evidence>
<feature type="coiled-coil region" evidence="4">
    <location>
        <begin position="3"/>
        <end position="81"/>
    </location>
</feature>
<reference evidence="6 9" key="1">
    <citation type="journal article" date="2018" name="Int. J. Syst. Evol. Microbiol.">
        <title>Draft Genome Sequence of Faecalimonas umbilicata JCM 30896T, an Acetate-Producing Bacterium Isolated from Human Feces.</title>
        <authorList>
            <person name="Sakamoto M."/>
            <person name="Ikeyama N."/>
            <person name="Yuki M."/>
            <person name="Ohkuma M."/>
        </authorList>
    </citation>
    <scope>NUCLEOTIDE SEQUENCE [LARGE SCALE GENOMIC DNA]</scope>
    <source>
        <strain evidence="6 9">EGH7</strain>
    </source>
</reference>
<keyword evidence="4" id="KW-0175">Coiled coil</keyword>
<feature type="repeat" description="TPR" evidence="3">
    <location>
        <begin position="173"/>
        <end position="206"/>
    </location>
</feature>
<evidence type="ECO:0000256" key="2">
    <source>
        <dbReference type="ARBA" id="ARBA00022803"/>
    </source>
</evidence>
<protein>
    <submittedName>
        <fullName evidence="7">Tetratricopeptide repeat protein</fullName>
    </submittedName>
</protein>
<evidence type="ECO:0000259" key="5">
    <source>
        <dbReference type="Pfam" id="PF13228"/>
    </source>
</evidence>
<dbReference type="Pfam" id="PF13228">
    <property type="entry name" value="DUF4037"/>
    <property type="match status" value="1"/>
</dbReference>
<dbReference type="InterPro" id="IPR025117">
    <property type="entry name" value="DUF4037"/>
</dbReference>
<dbReference type="PROSITE" id="PS50005">
    <property type="entry name" value="TPR"/>
    <property type="match status" value="2"/>
</dbReference>
<dbReference type="Proteomes" id="UP000294613">
    <property type="component" value="Unassembled WGS sequence"/>
</dbReference>
<dbReference type="RefSeq" id="WP_116442348.1">
    <property type="nucleotide sequence ID" value="NZ_BHEO01000008.1"/>
</dbReference>